<dbReference type="EMBL" id="ML976981">
    <property type="protein sequence ID" value="KAF1961553.1"/>
    <property type="molecule type" value="Genomic_DNA"/>
</dbReference>
<feature type="compositionally biased region" description="Low complexity" evidence="1">
    <location>
        <begin position="55"/>
        <end position="107"/>
    </location>
</feature>
<evidence type="ECO:0000256" key="2">
    <source>
        <dbReference type="SAM" id="SignalP"/>
    </source>
</evidence>
<evidence type="ECO:0000256" key="1">
    <source>
        <dbReference type="SAM" id="MobiDB-lite"/>
    </source>
</evidence>
<organism evidence="4 5">
    <name type="scientific">Byssothecium circinans</name>
    <dbReference type="NCBI Taxonomy" id="147558"/>
    <lineage>
        <taxon>Eukaryota</taxon>
        <taxon>Fungi</taxon>
        <taxon>Dikarya</taxon>
        <taxon>Ascomycota</taxon>
        <taxon>Pezizomycotina</taxon>
        <taxon>Dothideomycetes</taxon>
        <taxon>Pleosporomycetidae</taxon>
        <taxon>Pleosporales</taxon>
        <taxon>Massarineae</taxon>
        <taxon>Massarinaceae</taxon>
        <taxon>Byssothecium</taxon>
    </lineage>
</organism>
<protein>
    <submittedName>
        <fullName evidence="4">PR-1-like protein</fullName>
    </submittedName>
</protein>
<evidence type="ECO:0000259" key="3">
    <source>
        <dbReference type="SMART" id="SM00198"/>
    </source>
</evidence>
<feature type="signal peptide" evidence="2">
    <location>
        <begin position="1"/>
        <end position="17"/>
    </location>
</feature>
<dbReference type="Gene3D" id="3.40.33.10">
    <property type="entry name" value="CAP"/>
    <property type="match status" value="1"/>
</dbReference>
<feature type="region of interest" description="Disordered" evidence="1">
    <location>
        <begin position="55"/>
        <end position="109"/>
    </location>
</feature>
<dbReference type="InterPro" id="IPR001283">
    <property type="entry name" value="CRISP-related"/>
</dbReference>
<feature type="domain" description="SCP" evidence="3">
    <location>
        <begin position="126"/>
        <end position="279"/>
    </location>
</feature>
<dbReference type="InterPro" id="IPR035940">
    <property type="entry name" value="CAP_sf"/>
</dbReference>
<accession>A0A6A5U8R2</accession>
<proteinExistence type="predicted"/>
<keyword evidence="5" id="KW-1185">Reference proteome</keyword>
<dbReference type="Proteomes" id="UP000800035">
    <property type="component" value="Unassembled WGS sequence"/>
</dbReference>
<dbReference type="InterPro" id="IPR014044">
    <property type="entry name" value="CAP_dom"/>
</dbReference>
<evidence type="ECO:0000313" key="4">
    <source>
        <dbReference type="EMBL" id="KAF1961553.1"/>
    </source>
</evidence>
<evidence type="ECO:0000313" key="5">
    <source>
        <dbReference type="Proteomes" id="UP000800035"/>
    </source>
</evidence>
<dbReference type="Pfam" id="PF00188">
    <property type="entry name" value="CAP"/>
    <property type="match status" value="1"/>
</dbReference>
<keyword evidence="2" id="KW-0732">Signal</keyword>
<dbReference type="PRINTS" id="PR00837">
    <property type="entry name" value="V5TPXLIKE"/>
</dbReference>
<dbReference type="SUPFAM" id="SSF55797">
    <property type="entry name" value="PR-1-like"/>
    <property type="match status" value="1"/>
</dbReference>
<dbReference type="SMART" id="SM00198">
    <property type="entry name" value="SCP"/>
    <property type="match status" value="1"/>
</dbReference>
<dbReference type="OrthoDB" id="337038at2759"/>
<dbReference type="PANTHER" id="PTHR10334">
    <property type="entry name" value="CYSTEINE-RICH SECRETORY PROTEIN-RELATED"/>
    <property type="match status" value="1"/>
</dbReference>
<reference evidence="4" key="1">
    <citation type="journal article" date="2020" name="Stud. Mycol.">
        <title>101 Dothideomycetes genomes: a test case for predicting lifestyles and emergence of pathogens.</title>
        <authorList>
            <person name="Haridas S."/>
            <person name="Albert R."/>
            <person name="Binder M."/>
            <person name="Bloem J."/>
            <person name="Labutti K."/>
            <person name="Salamov A."/>
            <person name="Andreopoulos B."/>
            <person name="Baker S."/>
            <person name="Barry K."/>
            <person name="Bills G."/>
            <person name="Bluhm B."/>
            <person name="Cannon C."/>
            <person name="Castanera R."/>
            <person name="Culley D."/>
            <person name="Daum C."/>
            <person name="Ezra D."/>
            <person name="Gonzalez J."/>
            <person name="Henrissat B."/>
            <person name="Kuo A."/>
            <person name="Liang C."/>
            <person name="Lipzen A."/>
            <person name="Lutzoni F."/>
            <person name="Magnuson J."/>
            <person name="Mondo S."/>
            <person name="Nolan M."/>
            <person name="Ohm R."/>
            <person name="Pangilinan J."/>
            <person name="Park H.-J."/>
            <person name="Ramirez L."/>
            <person name="Alfaro M."/>
            <person name="Sun H."/>
            <person name="Tritt A."/>
            <person name="Yoshinaga Y."/>
            <person name="Zwiers L.-H."/>
            <person name="Turgeon B."/>
            <person name="Goodwin S."/>
            <person name="Spatafora J."/>
            <person name="Crous P."/>
            <person name="Grigoriev I."/>
        </authorList>
    </citation>
    <scope>NUCLEOTIDE SEQUENCE</scope>
    <source>
        <strain evidence="4">CBS 675.92</strain>
    </source>
</reference>
<name>A0A6A5U8R2_9PLEO</name>
<gene>
    <name evidence="4" type="ORF">CC80DRAFT_402920</name>
</gene>
<feature type="chain" id="PRO_5025592152" evidence="2">
    <location>
        <begin position="18"/>
        <end position="299"/>
    </location>
</feature>
<sequence>MRSSVLLTSALAAGAIAGPIERRKLITETQVTTETYTATSSPPPSVPVVYSTVQIPSSSSTPVPTTSLAPTTTAVPTTSAAPTTTAAPAPSSSSTSQAPAPSSSAPSYGVTHISGEIQATFSSGPDYQNSVLWHHNRARANHGAGNLQWSTECEAAAKTAAEYCDFEHHTVSGQGQNLFTLSGNAYNVTGGITDSWYKGEADIYNWWGQEPPHASGDSNSLDMETFEKYGHATQMLWKGTTHVGCVTIDCGSKMTVGGVASSMGKYTVCNYSPPGNFVGEFAKNVQAPIGSYQGYYWAD</sequence>
<dbReference type="AlphaFoldDB" id="A0A6A5U8R2"/>